<dbReference type="Pfam" id="PF13384">
    <property type="entry name" value="HTH_23"/>
    <property type="match status" value="1"/>
</dbReference>
<dbReference type="STRING" id="999630.TUZN_1128"/>
<dbReference type="KEGG" id="tuz:TUZN_1128"/>
<dbReference type="GeneID" id="10360657"/>
<reference key="2">
    <citation type="submission" date="2011-03" db="EMBL/GenBank/DDBJ databases">
        <title>Complete genome sequence of the thermoacidophilic crenarchaeon Thermoproteus uzoniensis 768-20.</title>
        <authorList>
            <person name="Mardanov A.V."/>
            <person name="Gumerov V.M."/>
            <person name="Beletsky A.V."/>
            <person name="Prokofeva M.I."/>
            <person name="Bonch-Osmolovskaya E.A."/>
            <person name="Ravin N.V."/>
            <person name="Skryabin K.G."/>
        </authorList>
    </citation>
    <scope>NUCLEOTIDE SEQUENCE</scope>
    <source>
        <strain>768-20</strain>
    </source>
</reference>
<dbReference type="NCBIfam" id="TIGR03879">
    <property type="entry name" value="near_KaiC_dom"/>
    <property type="match status" value="1"/>
</dbReference>
<dbReference type="Proteomes" id="UP000008138">
    <property type="component" value="Chromosome"/>
</dbReference>
<dbReference type="InterPro" id="IPR022285">
    <property type="entry name" value="CHP03879_regulat_dom_put"/>
</dbReference>
<accession>F2L0C6</accession>
<gene>
    <name evidence="1" type="ordered locus">TUZN_1128</name>
</gene>
<dbReference type="RefSeq" id="WP_013679944.1">
    <property type="nucleotide sequence ID" value="NC_015315.1"/>
</dbReference>
<keyword evidence="2" id="KW-1185">Reference proteome</keyword>
<proteinExistence type="predicted"/>
<protein>
    <submittedName>
        <fullName evidence="1">Transcription regulator, encoded next to RecA superfamily ATPase</fullName>
    </submittedName>
</protein>
<evidence type="ECO:0000313" key="2">
    <source>
        <dbReference type="Proteomes" id="UP000008138"/>
    </source>
</evidence>
<dbReference type="EMBL" id="CP002590">
    <property type="protein sequence ID" value="AEA12608.1"/>
    <property type="molecule type" value="Genomic_DNA"/>
</dbReference>
<dbReference type="OrthoDB" id="26894at2157"/>
<sequence length="147" mass="16160">MTSLDVPLKPVGREEIRRLESALLVMALLDREALEAMKNPAERVTWVDSLYTAAAALARERAGVPVSRIAEELGVTEATVRRHLRGETKAGQLVAKVYERLAREGFKPELPPELGGVPDCAGQVEELRSKLERVKKALGEILGLLRP</sequence>
<dbReference type="eggNOG" id="arCOG00921">
    <property type="taxonomic scope" value="Archaea"/>
</dbReference>
<reference evidence="1 2" key="1">
    <citation type="journal article" date="2011" name="J. Bacteriol.">
        <title>Complete genome sequence of the thermoacidophilic crenarchaeon Thermoproteus uzoniensis 768-20.</title>
        <authorList>
            <person name="Mardanov A.V."/>
            <person name="Gumerov V.M."/>
            <person name="Beletsky A.V."/>
            <person name="Prokofeva M.I."/>
            <person name="Bonch-Osmolovskaya E.A."/>
            <person name="Ravin N.V."/>
            <person name="Skryabin K.G."/>
        </authorList>
    </citation>
    <scope>NUCLEOTIDE SEQUENCE [LARGE SCALE GENOMIC DNA]</scope>
    <source>
        <strain evidence="1 2">768-20</strain>
    </source>
</reference>
<dbReference type="AlphaFoldDB" id="F2L0C6"/>
<evidence type="ECO:0000313" key="1">
    <source>
        <dbReference type="EMBL" id="AEA12608.1"/>
    </source>
</evidence>
<dbReference type="HOGENOM" id="CLU_109226_0_0_2"/>
<dbReference type="PANTHER" id="PTHR40727:SF1">
    <property type="entry name" value="BACTERIO-OPSIN ACTIVATOR"/>
    <property type="match status" value="1"/>
</dbReference>
<dbReference type="PANTHER" id="PTHR40727">
    <property type="entry name" value="TRANSCRIPTION REGULATOR, ENCODED NEXT TO RECA SUPERFAMILY ATPASE-RELATED"/>
    <property type="match status" value="1"/>
</dbReference>
<name>F2L0C6_THEU7</name>
<organism evidence="1 2">
    <name type="scientific">Thermoproteus uzoniensis (strain 768-20)</name>
    <dbReference type="NCBI Taxonomy" id="999630"/>
    <lineage>
        <taxon>Archaea</taxon>
        <taxon>Thermoproteota</taxon>
        <taxon>Thermoprotei</taxon>
        <taxon>Thermoproteales</taxon>
        <taxon>Thermoproteaceae</taxon>
        <taxon>Thermoproteus</taxon>
    </lineage>
</organism>